<dbReference type="AlphaFoldDB" id="A0A8X6RQ78"/>
<proteinExistence type="predicted"/>
<reference evidence="2" key="1">
    <citation type="submission" date="2020-08" db="EMBL/GenBank/DDBJ databases">
        <title>Multicomponent nature underlies the extraordinary mechanical properties of spider dragline silk.</title>
        <authorList>
            <person name="Kono N."/>
            <person name="Nakamura H."/>
            <person name="Mori M."/>
            <person name="Yoshida Y."/>
            <person name="Ohtoshi R."/>
            <person name="Malay A.D."/>
            <person name="Moran D.A.P."/>
            <person name="Tomita M."/>
            <person name="Numata K."/>
            <person name="Arakawa K."/>
        </authorList>
    </citation>
    <scope>NUCLEOTIDE SEQUENCE</scope>
</reference>
<dbReference type="Proteomes" id="UP000887159">
    <property type="component" value="Unassembled WGS sequence"/>
</dbReference>
<dbReference type="EMBL" id="BMAU01021187">
    <property type="protein sequence ID" value="GFX95571.1"/>
    <property type="molecule type" value="Genomic_DNA"/>
</dbReference>
<evidence type="ECO:0000313" key="3">
    <source>
        <dbReference type="Proteomes" id="UP000887159"/>
    </source>
</evidence>
<evidence type="ECO:0000313" key="2">
    <source>
        <dbReference type="EMBL" id="GFX95571.1"/>
    </source>
</evidence>
<keyword evidence="1" id="KW-1133">Transmembrane helix</keyword>
<evidence type="ECO:0000256" key="1">
    <source>
        <dbReference type="SAM" id="Phobius"/>
    </source>
</evidence>
<keyword evidence="3" id="KW-1185">Reference proteome</keyword>
<sequence>MKHILSTLHTKDSNNLAWKRARMQDRRSFVGFNESVFITGLSHVIILELLSRPSRQERWKSDDNEITAAWTLKSGRQR</sequence>
<comment type="caution">
    <text evidence="2">The sequence shown here is derived from an EMBL/GenBank/DDBJ whole genome shotgun (WGS) entry which is preliminary data.</text>
</comment>
<accession>A0A8X6RQ78</accession>
<feature type="transmembrane region" description="Helical" evidence="1">
    <location>
        <begin position="29"/>
        <end position="50"/>
    </location>
</feature>
<protein>
    <submittedName>
        <fullName evidence="2">Uncharacterized protein</fullName>
    </submittedName>
</protein>
<gene>
    <name evidence="2" type="ORF">TNCV_4825861</name>
</gene>
<name>A0A8X6RQ78_TRICX</name>
<keyword evidence="1" id="KW-0812">Transmembrane</keyword>
<organism evidence="2 3">
    <name type="scientific">Trichonephila clavipes</name>
    <name type="common">Golden silk orbweaver</name>
    <name type="synonym">Nephila clavipes</name>
    <dbReference type="NCBI Taxonomy" id="2585209"/>
    <lineage>
        <taxon>Eukaryota</taxon>
        <taxon>Metazoa</taxon>
        <taxon>Ecdysozoa</taxon>
        <taxon>Arthropoda</taxon>
        <taxon>Chelicerata</taxon>
        <taxon>Arachnida</taxon>
        <taxon>Araneae</taxon>
        <taxon>Araneomorphae</taxon>
        <taxon>Entelegynae</taxon>
        <taxon>Araneoidea</taxon>
        <taxon>Nephilidae</taxon>
        <taxon>Trichonephila</taxon>
    </lineage>
</organism>
<keyword evidence="1" id="KW-0472">Membrane</keyword>